<evidence type="ECO:0000313" key="2">
    <source>
        <dbReference type="Proteomes" id="UP000325713"/>
    </source>
</evidence>
<dbReference type="KEGG" id="nzl:D0T92_07075"/>
<reference evidence="1 2" key="1">
    <citation type="submission" date="2018-08" db="EMBL/GenBank/DDBJ databases">
        <title>Neisseria zalophi ATCC BAA-2455 complete genome.</title>
        <authorList>
            <person name="Veseli I.A."/>
            <person name="Buttler R."/>
            <person name="Mascarenhas dos Santos A.C."/>
            <person name="Pombert J.-F."/>
        </authorList>
    </citation>
    <scope>NUCLEOTIDE SEQUENCE [LARGE SCALE GENOMIC DNA]</scope>
    <source>
        <strain evidence="1 2">ATCC BAA-2455</strain>
    </source>
</reference>
<dbReference type="EMBL" id="CP031700">
    <property type="protein sequence ID" value="QEY26315.1"/>
    <property type="molecule type" value="Genomic_DNA"/>
</dbReference>
<evidence type="ECO:0000313" key="1">
    <source>
        <dbReference type="EMBL" id="QEY26315.1"/>
    </source>
</evidence>
<dbReference type="AlphaFoldDB" id="A0A5J6PUT3"/>
<sequence length="76" mass="8797">MYFAIDFRIYKPKILTIRNHLFASLSSRYFSDGLRPLRNSPSPDSRTPNTGFRLFLTAISPLLLLRCLINRHPAAF</sequence>
<gene>
    <name evidence="1" type="ORF">D0T92_07075</name>
</gene>
<keyword evidence="2" id="KW-1185">Reference proteome</keyword>
<protein>
    <submittedName>
        <fullName evidence="1">Uncharacterized protein</fullName>
    </submittedName>
</protein>
<accession>A0A5J6PUT3</accession>
<name>A0A5J6PUT3_9NEIS</name>
<dbReference type="Proteomes" id="UP000325713">
    <property type="component" value="Chromosome"/>
</dbReference>
<proteinExistence type="predicted"/>
<organism evidence="1 2">
    <name type="scientific">Neisseria zalophi</name>
    <dbReference type="NCBI Taxonomy" id="640030"/>
    <lineage>
        <taxon>Bacteria</taxon>
        <taxon>Pseudomonadati</taxon>
        <taxon>Pseudomonadota</taxon>
        <taxon>Betaproteobacteria</taxon>
        <taxon>Neisseriales</taxon>
        <taxon>Neisseriaceae</taxon>
        <taxon>Neisseria</taxon>
    </lineage>
</organism>